<feature type="domain" description="HTH tetR-type" evidence="3">
    <location>
        <begin position="14"/>
        <end position="74"/>
    </location>
</feature>
<evidence type="ECO:0000313" key="4">
    <source>
        <dbReference type="EMBL" id="ALO14175.1"/>
    </source>
</evidence>
<dbReference type="PRINTS" id="PR00455">
    <property type="entry name" value="HTHTETR"/>
</dbReference>
<dbReference type="AlphaFoldDB" id="A0A0S2HVV6"/>
<dbReference type="PANTHER" id="PTHR30328:SF54">
    <property type="entry name" value="HTH-TYPE TRANSCRIPTIONAL REPRESSOR SCO4008"/>
    <property type="match status" value="1"/>
</dbReference>
<keyword evidence="5" id="KW-1185">Reference proteome</keyword>
<gene>
    <name evidence="4" type="primary">luxR</name>
    <name evidence="4" type="ORF">L21SP5_00499</name>
</gene>
<dbReference type="STRING" id="1307839.L21SP5_00499"/>
<evidence type="ECO:0000256" key="2">
    <source>
        <dbReference type="PROSITE-ProRule" id="PRU00335"/>
    </source>
</evidence>
<dbReference type="OrthoDB" id="9789566at2"/>
<dbReference type="InterPro" id="IPR009057">
    <property type="entry name" value="Homeodomain-like_sf"/>
</dbReference>
<feature type="DNA-binding region" description="H-T-H motif" evidence="2">
    <location>
        <begin position="37"/>
        <end position="56"/>
    </location>
</feature>
<dbReference type="GO" id="GO:0003677">
    <property type="term" value="F:DNA binding"/>
    <property type="evidence" value="ECO:0007669"/>
    <property type="project" value="UniProtKB-UniRule"/>
</dbReference>
<dbReference type="EMBL" id="CP013118">
    <property type="protein sequence ID" value="ALO14175.1"/>
    <property type="molecule type" value="Genomic_DNA"/>
</dbReference>
<dbReference type="KEGG" id="blq:L21SP5_00499"/>
<evidence type="ECO:0000256" key="1">
    <source>
        <dbReference type="ARBA" id="ARBA00023125"/>
    </source>
</evidence>
<keyword evidence="1 2" id="KW-0238">DNA-binding</keyword>
<evidence type="ECO:0000313" key="5">
    <source>
        <dbReference type="Proteomes" id="UP000064893"/>
    </source>
</evidence>
<protein>
    <submittedName>
        <fullName evidence="4">HTH-type transcriptional regulator LuxR</fullName>
    </submittedName>
</protein>
<dbReference type="InterPro" id="IPR050109">
    <property type="entry name" value="HTH-type_TetR-like_transc_reg"/>
</dbReference>
<dbReference type="Gene3D" id="1.10.357.10">
    <property type="entry name" value="Tetracycline Repressor, domain 2"/>
    <property type="match status" value="1"/>
</dbReference>
<dbReference type="PROSITE" id="PS50977">
    <property type="entry name" value="HTH_TETR_2"/>
    <property type="match status" value="1"/>
</dbReference>
<accession>A0A0S2HVV6</accession>
<reference evidence="4 5" key="1">
    <citation type="submission" date="2015-11" db="EMBL/GenBank/DDBJ databases">
        <title>Description and complete genome sequence of a novel strain predominating in hypersaline microbial mats and representing a new family of the Bacteriodetes phylum.</title>
        <authorList>
            <person name="Spring S."/>
            <person name="Bunk B."/>
            <person name="Sproer C."/>
            <person name="Klenk H.-P."/>
        </authorList>
    </citation>
    <scope>NUCLEOTIDE SEQUENCE [LARGE SCALE GENOMIC DNA]</scope>
    <source>
        <strain evidence="4 5">L21-Spi-D4</strain>
    </source>
</reference>
<dbReference type="SUPFAM" id="SSF46689">
    <property type="entry name" value="Homeodomain-like"/>
    <property type="match status" value="1"/>
</dbReference>
<dbReference type="RefSeq" id="WP_057951749.1">
    <property type="nucleotide sequence ID" value="NZ_CP013118.1"/>
</dbReference>
<dbReference type="PANTHER" id="PTHR30328">
    <property type="entry name" value="TRANSCRIPTIONAL REPRESSOR"/>
    <property type="match status" value="1"/>
</dbReference>
<proteinExistence type="predicted"/>
<dbReference type="Proteomes" id="UP000064893">
    <property type="component" value="Chromosome"/>
</dbReference>
<name>A0A0S2HVV6_9BACT</name>
<sequence>MDEMKFSKKPGAKEKRYQHIIDAAEKILIQKGYENATFNDFADTANYNKRTLYLYFPDKDDLFAAVVLRILTRLSQHVDQNIDTDKSGLEILLDIANAYFTFFYVNKSYYKLLWSFEDKYFVFTESTHTSPNINKTYHIRRKNIELISDTYQKGLDDGSIKVKKDPFLIITLLWSQTLGVLQLISRGENMLAKSYKVAPKKLITEQIRHLEEKLTKTDG</sequence>
<dbReference type="InterPro" id="IPR001647">
    <property type="entry name" value="HTH_TetR"/>
</dbReference>
<evidence type="ECO:0000259" key="3">
    <source>
        <dbReference type="PROSITE" id="PS50977"/>
    </source>
</evidence>
<organism evidence="4 5">
    <name type="scientific">Salinivirga cyanobacteriivorans</name>
    <dbReference type="NCBI Taxonomy" id="1307839"/>
    <lineage>
        <taxon>Bacteria</taxon>
        <taxon>Pseudomonadati</taxon>
        <taxon>Bacteroidota</taxon>
        <taxon>Bacteroidia</taxon>
        <taxon>Bacteroidales</taxon>
        <taxon>Salinivirgaceae</taxon>
        <taxon>Salinivirga</taxon>
    </lineage>
</organism>
<dbReference type="Pfam" id="PF00440">
    <property type="entry name" value="TetR_N"/>
    <property type="match status" value="1"/>
</dbReference>